<dbReference type="InterPro" id="IPR036937">
    <property type="entry name" value="Adhesion_dom_fimbrial_sf"/>
</dbReference>
<dbReference type="Proteomes" id="UP000006690">
    <property type="component" value="Chromosome"/>
</dbReference>
<evidence type="ECO:0000313" key="6">
    <source>
        <dbReference type="EMBL" id="BAK12091.1"/>
    </source>
</evidence>
<dbReference type="GO" id="GO:0043709">
    <property type="term" value="P:cell adhesion involved in single-species biofilm formation"/>
    <property type="evidence" value="ECO:0007669"/>
    <property type="project" value="TreeGrafter"/>
</dbReference>
<comment type="subcellular location">
    <subcellularLocation>
        <location evidence="1">Fimbrium</location>
    </subcellularLocation>
</comment>
<dbReference type="eggNOG" id="COG3539">
    <property type="taxonomic scope" value="Bacteria"/>
</dbReference>
<evidence type="ECO:0000313" key="7">
    <source>
        <dbReference type="Proteomes" id="UP000006690"/>
    </source>
</evidence>
<gene>
    <name evidence="6" type="ordered locus">PAJ_2011</name>
</gene>
<dbReference type="Pfam" id="PF00419">
    <property type="entry name" value="Fimbrial"/>
    <property type="match status" value="1"/>
</dbReference>
<dbReference type="GO" id="GO:0009289">
    <property type="term" value="C:pilus"/>
    <property type="evidence" value="ECO:0007669"/>
    <property type="project" value="UniProtKB-SubCell"/>
</dbReference>
<keyword evidence="3" id="KW-0732">Signal</keyword>
<evidence type="ECO:0000259" key="5">
    <source>
        <dbReference type="Pfam" id="PF00419"/>
    </source>
</evidence>
<dbReference type="InterPro" id="IPR008966">
    <property type="entry name" value="Adhesion_dom_sf"/>
</dbReference>
<evidence type="ECO:0000256" key="1">
    <source>
        <dbReference type="ARBA" id="ARBA00004561"/>
    </source>
</evidence>
<evidence type="ECO:0000256" key="3">
    <source>
        <dbReference type="ARBA" id="ARBA00022729"/>
    </source>
</evidence>
<dbReference type="InterPro" id="IPR050263">
    <property type="entry name" value="Bact_Fimbrial_Adh_Pro"/>
</dbReference>
<dbReference type="HOGENOM" id="CLU_088965_1_0_6"/>
<dbReference type="PANTHER" id="PTHR33420">
    <property type="entry name" value="FIMBRIAL SUBUNIT ELFA-RELATED"/>
    <property type="match status" value="1"/>
</dbReference>
<dbReference type="PANTHER" id="PTHR33420:SF3">
    <property type="entry name" value="FIMBRIAL SUBUNIT ELFA"/>
    <property type="match status" value="1"/>
</dbReference>
<keyword evidence="4" id="KW-0281">Fimbrium</keyword>
<dbReference type="AlphaFoldDB" id="A0A0H3KY27"/>
<evidence type="ECO:0000256" key="2">
    <source>
        <dbReference type="ARBA" id="ARBA00006671"/>
    </source>
</evidence>
<name>A0A0H3KY27_PANAA</name>
<feature type="domain" description="Fimbrial-type adhesion" evidence="5">
    <location>
        <begin position="83"/>
        <end position="239"/>
    </location>
</feature>
<dbReference type="InterPro" id="IPR000259">
    <property type="entry name" value="Adhesion_dom_fimbrial"/>
</dbReference>
<proteinExistence type="inferred from homology"/>
<evidence type="ECO:0000256" key="4">
    <source>
        <dbReference type="ARBA" id="ARBA00023263"/>
    </source>
</evidence>
<organism evidence="6 7">
    <name type="scientific">Pantoea ananatis (strain AJ13355)</name>
    <dbReference type="NCBI Taxonomy" id="932677"/>
    <lineage>
        <taxon>Bacteria</taxon>
        <taxon>Pseudomonadati</taxon>
        <taxon>Pseudomonadota</taxon>
        <taxon>Gammaproteobacteria</taxon>
        <taxon>Enterobacterales</taxon>
        <taxon>Erwiniaceae</taxon>
        <taxon>Pantoea</taxon>
    </lineage>
</organism>
<dbReference type="SUPFAM" id="SSF49401">
    <property type="entry name" value="Bacterial adhesins"/>
    <property type="match status" value="1"/>
</dbReference>
<sequence length="240" mass="26688">MILVENLFCPFSARARYVGPIPWPSLSTEEGDRIVIVRASELYVGWKHMMAITLIAVPLISTFPRAHGREARWENTLRGMLQASGSLITSPCVLMPESQVQHITLSPVALAALNKRGDVTVPVDIHLVLDHCPSGARHSGTPQDLRHRLWLADQRSVRLRLLGDRANDDARFFSIRGASGLSLRMEDPLGNLLIPGLLSQPVPLGEGRNDLVLKAQLWRNRDPLEAGEWQAVINIGMEYE</sequence>
<reference evidence="7" key="1">
    <citation type="journal article" date="2012" name="Appl. Microbiol. Biotechnol.">
        <title>The complete genome sequence of Pantoea ananatis AJ13355, an organism with great biotechnological potential.</title>
        <authorList>
            <person name="Hara Y."/>
            <person name="Kadotani N."/>
            <person name="Izui H."/>
            <person name="Katashkina J.I."/>
            <person name="Kuvaeva T.M."/>
            <person name="Andreeva I.G."/>
            <person name="Golubeva L.I."/>
            <person name="Malko D.B."/>
            <person name="Makeev V.J."/>
            <person name="Mashko S.V."/>
            <person name="Kozlov Y.I."/>
        </authorList>
    </citation>
    <scope>NUCLEOTIDE SEQUENCE [LARGE SCALE GENOMIC DNA]</scope>
    <source>
        <strain evidence="7">AJ13355</strain>
    </source>
</reference>
<protein>
    <submittedName>
        <fullName evidence="6">Fimbrial protein</fullName>
    </submittedName>
</protein>
<comment type="similarity">
    <text evidence="2">Belongs to the fimbrial protein family.</text>
</comment>
<dbReference type="Gene3D" id="2.60.40.1090">
    <property type="entry name" value="Fimbrial-type adhesion domain"/>
    <property type="match status" value="1"/>
</dbReference>
<dbReference type="KEGG" id="paj:PAJ_2011"/>
<dbReference type="PATRIC" id="fig|932677.3.peg.2334"/>
<accession>A0A0H3KY27</accession>
<dbReference type="EMBL" id="AP012032">
    <property type="protein sequence ID" value="BAK12091.1"/>
    <property type="molecule type" value="Genomic_DNA"/>
</dbReference>